<dbReference type="Gene3D" id="3.40.50.1820">
    <property type="entry name" value="alpha/beta hydrolase"/>
    <property type="match status" value="1"/>
</dbReference>
<keyword evidence="1" id="KW-0732">Signal</keyword>
<dbReference type="Pfam" id="PF00326">
    <property type="entry name" value="Peptidase_S9"/>
    <property type="match status" value="1"/>
</dbReference>
<dbReference type="InterPro" id="IPR011659">
    <property type="entry name" value="WD40"/>
</dbReference>
<comment type="caution">
    <text evidence="4">The sequence shown here is derived from an EMBL/GenBank/DDBJ whole genome shotgun (WGS) entry which is preliminary data.</text>
</comment>
<feature type="chain" id="PRO_5046038084" evidence="1">
    <location>
        <begin position="23"/>
        <end position="698"/>
    </location>
</feature>
<dbReference type="Pfam" id="PF07676">
    <property type="entry name" value="PD40"/>
    <property type="match status" value="3"/>
</dbReference>
<organism evidence="4 5">
    <name type="scientific">Sphingomonas natans</name>
    <dbReference type="NCBI Taxonomy" id="3063330"/>
    <lineage>
        <taxon>Bacteria</taxon>
        <taxon>Pseudomonadati</taxon>
        <taxon>Pseudomonadota</taxon>
        <taxon>Alphaproteobacteria</taxon>
        <taxon>Sphingomonadales</taxon>
        <taxon>Sphingomonadaceae</taxon>
        <taxon>Sphingomonas</taxon>
    </lineage>
</organism>
<evidence type="ECO:0000259" key="3">
    <source>
        <dbReference type="Pfam" id="PF00930"/>
    </source>
</evidence>
<dbReference type="InterPro" id="IPR011042">
    <property type="entry name" value="6-blade_b-propeller_TolB-like"/>
</dbReference>
<name>A0ABT8YF48_9SPHN</name>
<dbReference type="InterPro" id="IPR001375">
    <property type="entry name" value="Peptidase_S9_cat"/>
</dbReference>
<dbReference type="Proteomes" id="UP001169764">
    <property type="component" value="Unassembled WGS sequence"/>
</dbReference>
<dbReference type="Gene3D" id="2.120.10.30">
    <property type="entry name" value="TolB, C-terminal domain"/>
    <property type="match status" value="1"/>
</dbReference>
<evidence type="ECO:0000259" key="2">
    <source>
        <dbReference type="Pfam" id="PF00326"/>
    </source>
</evidence>
<feature type="domain" description="Peptidase S9 prolyl oligopeptidase catalytic" evidence="2">
    <location>
        <begin position="497"/>
        <end position="697"/>
    </location>
</feature>
<dbReference type="PANTHER" id="PTHR11731">
    <property type="entry name" value="PROTEASE FAMILY S9B,C DIPEPTIDYL-PEPTIDASE IV-RELATED"/>
    <property type="match status" value="1"/>
</dbReference>
<dbReference type="SUPFAM" id="SSF82171">
    <property type="entry name" value="DPP6 N-terminal domain-like"/>
    <property type="match status" value="1"/>
</dbReference>
<dbReference type="Pfam" id="PF00930">
    <property type="entry name" value="DPPIV_N"/>
    <property type="match status" value="1"/>
</dbReference>
<feature type="signal peptide" evidence="1">
    <location>
        <begin position="1"/>
        <end position="22"/>
    </location>
</feature>
<dbReference type="RefSeq" id="WP_303545933.1">
    <property type="nucleotide sequence ID" value="NZ_JAUOTP010000010.1"/>
</dbReference>
<evidence type="ECO:0000313" key="5">
    <source>
        <dbReference type="Proteomes" id="UP001169764"/>
    </source>
</evidence>
<sequence>MRATLRLAMIGCLGLALTAGRAAPAPDLKAFLAYPFLTDLVAPERGGALAWIEMREGKRSVWQARGADLTATRLAGSGLDDGMELAELAFSPDGRILAWVRGGGEHNDWAANLPPPNPASAVAQPTQEIWVSVEGSAPVQVAEGAEPALSATGRLAFVKDHQAWTVTLTPGAKPEKLFYDRGKIGDLAWSPDGSKLAFVSHRGDHSFIGIYAGPDVPIRWLAPATAYDGDFAWSPDGTRIAFVRREGEADLLASPLTETPNPFSIWVASVADGRARQLWASPRTIEGSYPQVPDGMFVRWAAGDRIVFRAEMDGWPHLYALSAGAGGTPRLLTPGAYMVEHVALAPDRTALIYDANTGATPGDIDRRHLYRVGLDGGAPVALTKGEGVEFTGAALGGGKVAYVGASPTGPMRVMLAGGGTPKPLGEPGPAYAPPGMVVPLPVSFTAADGTLIHGQLFVAKGQAARKPGLIFVHGGPPRQMLLGPSYMDYYAHAYAMNQYYAAHGYVVLSVNYRLGIGYGRAFQHPAKGGIAGNSEYQDVQAGARFLAAQSSVDPARIGIWGGSYGGLLTAHALAHDSAIFKAGVDFHGVHDWSLYPGLITRPERYEQGDYDAAMKSAFESSPESALKGWTSPVLLIAGDDDRNVRFDQTVDLARRLRAQGTPFETLILPNEIHGFLRYDSWLRADEASVEFLGRTLKP</sequence>
<protein>
    <submittedName>
        <fullName evidence="4">Prolyl oligopeptidase family serine peptidase</fullName>
    </submittedName>
</protein>
<evidence type="ECO:0000256" key="1">
    <source>
        <dbReference type="SAM" id="SignalP"/>
    </source>
</evidence>
<dbReference type="EMBL" id="JAUOTP010000010">
    <property type="protein sequence ID" value="MDO6416428.1"/>
    <property type="molecule type" value="Genomic_DNA"/>
</dbReference>
<reference evidence="4" key="1">
    <citation type="submission" date="2023-07" db="EMBL/GenBank/DDBJ databases">
        <authorList>
            <person name="Kim M."/>
        </authorList>
    </citation>
    <scope>NUCLEOTIDE SEQUENCE</scope>
    <source>
        <strain evidence="4">BIUV-7</strain>
    </source>
</reference>
<dbReference type="InterPro" id="IPR002469">
    <property type="entry name" value="Peptidase_S9B_N"/>
</dbReference>
<feature type="domain" description="Dipeptidylpeptidase IV N-terminal" evidence="3">
    <location>
        <begin position="301"/>
        <end position="389"/>
    </location>
</feature>
<dbReference type="SUPFAM" id="SSF53474">
    <property type="entry name" value="alpha/beta-Hydrolases"/>
    <property type="match status" value="1"/>
</dbReference>
<dbReference type="PANTHER" id="PTHR11731:SF193">
    <property type="entry name" value="DIPEPTIDYL PEPTIDASE 9"/>
    <property type="match status" value="1"/>
</dbReference>
<dbReference type="InterPro" id="IPR050278">
    <property type="entry name" value="Serine_Prot_S9B/DPPIV"/>
</dbReference>
<keyword evidence="5" id="KW-1185">Reference proteome</keyword>
<dbReference type="InterPro" id="IPR029058">
    <property type="entry name" value="AB_hydrolase_fold"/>
</dbReference>
<proteinExistence type="predicted"/>
<evidence type="ECO:0000313" key="4">
    <source>
        <dbReference type="EMBL" id="MDO6416428.1"/>
    </source>
</evidence>
<accession>A0ABT8YF48</accession>
<gene>
    <name evidence="4" type="ORF">Q4F19_18740</name>
</gene>